<dbReference type="Gene3D" id="3.90.1640.30">
    <property type="match status" value="1"/>
</dbReference>
<sequence>MKQEKRWLLMETDEQIVRQLAADLQIPPVIAGMLVRRGVTDREAAKRFLEPDKSHFYDPFLMKDMAKAVSRIRRAMVNNEHIMVYGDYDADGATSTSVMYLALKKLGAQVAYYIPDRFEEGYGLNGPALVQAKERGFQLVITVDNGISSVEEARIANELGLDLIVTDHHTPPEVLPDAYAILNPKQPGCPYPDKMLAGVGIAFKLAQALFGELPEEFLDLAAIGTIADLTPLIDENRLLARYGLERINKSPRVGIKALIEIAGLGGKEITAGHVGFAFGPRINAAGRLDSATFAVELLTADDWDRGMELARFLDERNRERQDISAQMFEEAVQEIELHPEWLDGRVLVIAREGWNAGVIGIVASRLVERYYRPTLMISLTEGMGKGSARSIHGFHLYDAMNGCRDLFEHFGGHKMAAGFSISGDRIEELRERLNQIAEAALSPDDLIPKIEIEADLDLLSLDFEFVERVSRLAPFGFGNPIPRFRLRGLGLDSCRTVGADGAHLQVQVSTGAAKLAGIAFRKGPEAELIRQWQRLDLVGELAINEWNGRRSLQIILEDWRPNEQQVFDCRHVQHKVSWLGEQAGAKDLSVVCFHEEVVSEVTRALAPYPWQEPHFHRVLLADGKGNLSQVALVGEEAKEAEERSASAGQRPETLLGDIVFYDLPQSMDQYRAVLQQLKGPFRLYLLHGSVDKQWIGRKTSCWLPDRKLFAGVYKMLQESPMTDSEIRQRLKPAYHEALDLILSVFVELGFAVRNGVAYHVNKGTNKRALEESELYQKRKHRIDSYVRVIAALIDSSSEQTVREVMRLVTANPEGANSDGFEEQDSRDSRFSGAGNSV</sequence>
<dbReference type="AlphaFoldDB" id="A0A292YRC0"/>
<dbReference type="InterPro" id="IPR038763">
    <property type="entry name" value="DHH_sf"/>
</dbReference>
<dbReference type="GO" id="GO:0008409">
    <property type="term" value="F:5'-3' exonuclease activity"/>
    <property type="evidence" value="ECO:0007669"/>
    <property type="project" value="InterPro"/>
</dbReference>
<protein>
    <recommendedName>
        <fullName evidence="2">Single-stranded-DNA-specific exonuclease RecJ</fullName>
    </recommendedName>
</protein>
<dbReference type="InterPro" id="IPR003156">
    <property type="entry name" value="DHHA1_dom"/>
</dbReference>
<dbReference type="RefSeq" id="WP_096183287.1">
    <property type="nucleotide sequence ID" value="NZ_BDUF01000097.1"/>
</dbReference>
<comment type="similarity">
    <text evidence="1">Belongs to the RecJ family.</text>
</comment>
<feature type="region of interest" description="Disordered" evidence="6">
    <location>
        <begin position="812"/>
        <end position="837"/>
    </location>
</feature>
<keyword evidence="5 11" id="KW-0269">Exonuclease</keyword>
<dbReference type="GO" id="GO:0003676">
    <property type="term" value="F:nucleic acid binding"/>
    <property type="evidence" value="ECO:0007669"/>
    <property type="project" value="InterPro"/>
</dbReference>
<dbReference type="InterPro" id="IPR001667">
    <property type="entry name" value="DDH_dom"/>
</dbReference>
<dbReference type="InterPro" id="IPR051673">
    <property type="entry name" value="SSDNA_exonuclease_RecJ"/>
</dbReference>
<keyword evidence="4" id="KW-0378">Hydrolase</keyword>
<dbReference type="Gene3D" id="3.10.310.30">
    <property type="match status" value="1"/>
</dbReference>
<feature type="domain" description="Single-stranded-DNA-specific exonuclease RecJ C-terminal" evidence="9">
    <location>
        <begin position="565"/>
        <end position="783"/>
    </location>
</feature>
<organism evidence="11 12">
    <name type="scientific">Effusibacillus lacus</name>
    <dbReference type="NCBI Taxonomy" id="1348429"/>
    <lineage>
        <taxon>Bacteria</taxon>
        <taxon>Bacillati</taxon>
        <taxon>Bacillota</taxon>
        <taxon>Bacilli</taxon>
        <taxon>Bacillales</taxon>
        <taxon>Alicyclobacillaceae</taxon>
        <taxon>Effusibacillus</taxon>
    </lineage>
</organism>
<dbReference type="Pfam" id="PF10141">
    <property type="entry name" value="ssDNA-exonuc_C"/>
    <property type="match status" value="1"/>
</dbReference>
<dbReference type="InterPro" id="IPR018779">
    <property type="entry name" value="RecJ_C"/>
</dbReference>
<dbReference type="EMBL" id="BDUF01000097">
    <property type="protein sequence ID" value="GAX91461.1"/>
    <property type="molecule type" value="Genomic_DNA"/>
</dbReference>
<proteinExistence type="inferred from homology"/>
<evidence type="ECO:0000256" key="2">
    <source>
        <dbReference type="ARBA" id="ARBA00019841"/>
    </source>
</evidence>
<evidence type="ECO:0000256" key="5">
    <source>
        <dbReference type="ARBA" id="ARBA00022839"/>
    </source>
</evidence>
<dbReference type="GO" id="GO:0006281">
    <property type="term" value="P:DNA repair"/>
    <property type="evidence" value="ECO:0007669"/>
    <property type="project" value="InterPro"/>
</dbReference>
<evidence type="ECO:0000256" key="4">
    <source>
        <dbReference type="ARBA" id="ARBA00022801"/>
    </source>
</evidence>
<dbReference type="PANTHER" id="PTHR30255">
    <property type="entry name" value="SINGLE-STRANDED-DNA-SPECIFIC EXONUCLEASE RECJ"/>
    <property type="match status" value="1"/>
</dbReference>
<evidence type="ECO:0000259" key="10">
    <source>
        <dbReference type="Pfam" id="PF17768"/>
    </source>
</evidence>
<keyword evidence="3" id="KW-0540">Nuclease</keyword>
<feature type="domain" description="RecJ OB" evidence="10">
    <location>
        <begin position="452"/>
        <end position="558"/>
    </location>
</feature>
<dbReference type="InterPro" id="IPR004610">
    <property type="entry name" value="RecJ"/>
</dbReference>
<reference evidence="12" key="1">
    <citation type="submission" date="2017-07" db="EMBL/GenBank/DDBJ databases">
        <title>Draft genome sequence of Effusibacillus lacus strain skLN1.</title>
        <authorList>
            <person name="Watanabe M."/>
            <person name="Kojima H."/>
            <person name="Fukui M."/>
        </authorList>
    </citation>
    <scope>NUCLEOTIDE SEQUENCE [LARGE SCALE GENOMIC DNA]</scope>
    <source>
        <strain evidence="12">skLN1</strain>
    </source>
</reference>
<evidence type="ECO:0000256" key="6">
    <source>
        <dbReference type="SAM" id="MobiDB-lite"/>
    </source>
</evidence>
<name>A0A292YRC0_9BACL</name>
<evidence type="ECO:0000313" key="11">
    <source>
        <dbReference type="EMBL" id="GAX91461.1"/>
    </source>
</evidence>
<comment type="caution">
    <text evidence="11">The sequence shown here is derived from an EMBL/GenBank/DDBJ whole genome shotgun (WGS) entry which is preliminary data.</text>
</comment>
<dbReference type="NCBIfam" id="TIGR00644">
    <property type="entry name" value="recJ"/>
    <property type="match status" value="1"/>
</dbReference>
<dbReference type="PANTHER" id="PTHR30255:SF2">
    <property type="entry name" value="SINGLE-STRANDED-DNA-SPECIFIC EXONUCLEASE RECJ"/>
    <property type="match status" value="1"/>
</dbReference>
<feature type="domain" description="DHHA1" evidence="8">
    <location>
        <begin position="344"/>
        <end position="438"/>
    </location>
</feature>
<dbReference type="Pfam" id="PF17768">
    <property type="entry name" value="RecJ_OB"/>
    <property type="match status" value="1"/>
</dbReference>
<evidence type="ECO:0000313" key="12">
    <source>
        <dbReference type="Proteomes" id="UP000217785"/>
    </source>
</evidence>
<dbReference type="Pfam" id="PF01368">
    <property type="entry name" value="DHH"/>
    <property type="match status" value="1"/>
</dbReference>
<dbReference type="GO" id="GO:0006310">
    <property type="term" value="P:DNA recombination"/>
    <property type="evidence" value="ECO:0007669"/>
    <property type="project" value="InterPro"/>
</dbReference>
<evidence type="ECO:0000256" key="3">
    <source>
        <dbReference type="ARBA" id="ARBA00022722"/>
    </source>
</evidence>
<evidence type="ECO:0000259" key="9">
    <source>
        <dbReference type="Pfam" id="PF10141"/>
    </source>
</evidence>
<evidence type="ECO:0000259" key="8">
    <source>
        <dbReference type="Pfam" id="PF02272"/>
    </source>
</evidence>
<accession>A0A292YRC0</accession>
<gene>
    <name evidence="11" type="ORF">EFBL_3130</name>
</gene>
<dbReference type="OrthoDB" id="9809852at2"/>
<dbReference type="Proteomes" id="UP000217785">
    <property type="component" value="Unassembled WGS sequence"/>
</dbReference>
<dbReference type="InterPro" id="IPR041122">
    <property type="entry name" value="RecJ_OB"/>
</dbReference>
<evidence type="ECO:0000256" key="1">
    <source>
        <dbReference type="ARBA" id="ARBA00005915"/>
    </source>
</evidence>
<dbReference type="SUPFAM" id="SSF64182">
    <property type="entry name" value="DHH phosphoesterases"/>
    <property type="match status" value="1"/>
</dbReference>
<feature type="domain" description="DDH" evidence="7">
    <location>
        <begin position="81"/>
        <end position="225"/>
    </location>
</feature>
<dbReference type="Pfam" id="PF02272">
    <property type="entry name" value="DHHA1"/>
    <property type="match status" value="1"/>
</dbReference>
<keyword evidence="12" id="KW-1185">Reference proteome</keyword>
<evidence type="ECO:0000259" key="7">
    <source>
        <dbReference type="Pfam" id="PF01368"/>
    </source>
</evidence>